<name>A0ABW5JVK9_9FLAO</name>
<reference evidence="2" key="1">
    <citation type="journal article" date="2019" name="Int. J. Syst. Evol. Microbiol.">
        <title>The Global Catalogue of Microorganisms (GCM) 10K type strain sequencing project: providing services to taxonomists for standard genome sequencing and annotation.</title>
        <authorList>
            <consortium name="The Broad Institute Genomics Platform"/>
            <consortium name="The Broad Institute Genome Sequencing Center for Infectious Disease"/>
            <person name="Wu L."/>
            <person name="Ma J."/>
        </authorList>
    </citation>
    <scope>NUCLEOTIDE SEQUENCE [LARGE SCALE GENOMIC DNA]</scope>
    <source>
        <strain evidence="2">KCTC 42903</strain>
    </source>
</reference>
<comment type="caution">
    <text evidence="1">The sequence shown here is derived from an EMBL/GenBank/DDBJ whole genome shotgun (WGS) entry which is preliminary data.</text>
</comment>
<gene>
    <name evidence="1" type="ORF">ACFSQS_10555</name>
</gene>
<proteinExistence type="predicted"/>
<accession>A0ABW5JVK9</accession>
<organism evidence="1 2">
    <name type="scientific">Gelatiniphilus marinus</name>
    <dbReference type="NCBI Taxonomy" id="1759464"/>
    <lineage>
        <taxon>Bacteria</taxon>
        <taxon>Pseudomonadati</taxon>
        <taxon>Bacteroidota</taxon>
        <taxon>Flavobacteriia</taxon>
        <taxon>Flavobacteriales</taxon>
        <taxon>Flavobacteriaceae</taxon>
        <taxon>Gelatiniphilus</taxon>
    </lineage>
</organism>
<evidence type="ECO:0000313" key="2">
    <source>
        <dbReference type="Proteomes" id="UP001597441"/>
    </source>
</evidence>
<protein>
    <submittedName>
        <fullName evidence="1">Uncharacterized protein</fullName>
    </submittedName>
</protein>
<dbReference type="EMBL" id="JBHULK010000003">
    <property type="protein sequence ID" value="MFD2535542.1"/>
    <property type="molecule type" value="Genomic_DNA"/>
</dbReference>
<dbReference type="Proteomes" id="UP001597441">
    <property type="component" value="Unassembled WGS sequence"/>
</dbReference>
<keyword evidence="2" id="KW-1185">Reference proteome</keyword>
<dbReference type="RefSeq" id="WP_388018208.1">
    <property type="nucleotide sequence ID" value="NZ_JBHUDT010000003.1"/>
</dbReference>
<evidence type="ECO:0000313" key="1">
    <source>
        <dbReference type="EMBL" id="MFD2535542.1"/>
    </source>
</evidence>
<sequence>MMNCILLEDRRQEFGERKGVEVVSLQQPWQTGALGIEMEILF</sequence>